<dbReference type="Pfam" id="PF05598">
    <property type="entry name" value="DUF772"/>
    <property type="match status" value="1"/>
</dbReference>
<evidence type="ECO:0000313" key="8">
    <source>
        <dbReference type="Proteomes" id="UP000195024"/>
    </source>
</evidence>
<dbReference type="PANTHER" id="PTHR33408:SF2">
    <property type="entry name" value="TRANSPOSASE DDE DOMAIN-CONTAINING PROTEIN"/>
    <property type="match status" value="1"/>
</dbReference>
<evidence type="ECO:0008006" key="9">
    <source>
        <dbReference type="Google" id="ProtNLM"/>
    </source>
</evidence>
<reference evidence="6 8" key="1">
    <citation type="submission" date="2017-05" db="EMBL/GenBank/DDBJ databases">
        <title>The Genome Sequence of Enterococcus mundtii 6B1_DIV0119.</title>
        <authorList>
            <consortium name="The Broad Institute Genomics Platform"/>
            <consortium name="The Broad Institute Genomic Center for Infectious Diseases"/>
            <person name="Earl A."/>
            <person name="Manson A."/>
            <person name="Schwartman J."/>
            <person name="Gilmore M."/>
            <person name="Abouelleil A."/>
            <person name="Cao P."/>
            <person name="Chapman S."/>
            <person name="Cusick C."/>
            <person name="Shea T."/>
            <person name="Young S."/>
            <person name="Neafsey D."/>
            <person name="Nusbaum C."/>
            <person name="Birren B."/>
        </authorList>
    </citation>
    <scope>NUCLEOTIDE SEQUENCE [LARGE SCALE GENOMIC DNA]</scope>
    <source>
        <strain evidence="6 8">6B1_DIV0119</strain>
    </source>
</reference>
<dbReference type="InterPro" id="IPR008490">
    <property type="entry name" value="Transposase_InsH_N"/>
</dbReference>
<dbReference type="EMBL" id="NGMS01000001">
    <property type="protein sequence ID" value="OTP27203.1"/>
    <property type="molecule type" value="Genomic_DNA"/>
</dbReference>
<dbReference type="RefSeq" id="WP_086334391.1">
    <property type="nucleotide sequence ID" value="NZ_NGMS01000001.1"/>
</dbReference>
<dbReference type="EMBL" id="NGMS01000001">
    <property type="protein sequence ID" value="OTP27222.1"/>
    <property type="molecule type" value="Genomic_DNA"/>
</dbReference>
<evidence type="ECO:0000313" key="6">
    <source>
        <dbReference type="EMBL" id="OTP27471.1"/>
    </source>
</evidence>
<dbReference type="Pfam" id="PF13751">
    <property type="entry name" value="DDE_Tnp_1_6"/>
    <property type="match status" value="1"/>
</dbReference>
<evidence type="ECO:0000313" key="5">
    <source>
        <dbReference type="EMBL" id="OTP27222.1"/>
    </source>
</evidence>
<accession>A0A242L026</accession>
<sequence>MLSKQDMSKRAQMGFFALEDLVPQDHLLRQMDQFIDFSFIYDLVKDKYDETQGRPSLDPVLLIKLPMIQYFFGIKSMRQTIKEIEVNNAYRWFLGLGLEDAVPHFSTFGKNYTRRFKGTTTFEQIFYEILAQCMMEGIVDTSEVFIDGTHIKAHANRNKKESVEVMDQAFFYTEKLTKEIEKDREKRLKKPLKETNAETKIAMKKTSTTDPESGWFHKGEHKEVFAYSAQVACDKNGWILGYTTHPGNLHDSRTFITLFKKLKGAFTLDKLIMDAGYKTPAIAQLLLEEKLTPVFPYKRPMTKAGYFKKNDYAYDEYYDCYICPNDKILTYSTTNRKGYLEYKSNPEECKNCPVLSTCTNSKNHTKVITRHIWAKAIERCEEIRHQRNFKDLYRKRKETIERIFGTAKEFHGLRYTNQIGIEKMHMKIGLTFACLNMKKLVKIKKGRARKECFSLEKQSYFSLIIENIHIKKTNLIFT</sequence>
<dbReference type="InterPro" id="IPR025668">
    <property type="entry name" value="Tnp_DDE_dom"/>
</dbReference>
<evidence type="ECO:0000259" key="1">
    <source>
        <dbReference type="Pfam" id="PF05598"/>
    </source>
</evidence>
<dbReference type="EMBL" id="NGMS01000001">
    <property type="protein sequence ID" value="OTP27471.1"/>
    <property type="molecule type" value="Genomic_DNA"/>
</dbReference>
<evidence type="ECO:0000259" key="2">
    <source>
        <dbReference type="Pfam" id="PF13751"/>
    </source>
</evidence>
<feature type="domain" description="Transposase DDE" evidence="2">
    <location>
        <begin position="322"/>
        <end position="441"/>
    </location>
</feature>
<dbReference type="EMBL" id="NGMS01000001">
    <property type="protein sequence ID" value="OTP26516.1"/>
    <property type="molecule type" value="Genomic_DNA"/>
</dbReference>
<evidence type="ECO:0000313" key="7">
    <source>
        <dbReference type="EMBL" id="OTP28393.1"/>
    </source>
</evidence>
<evidence type="ECO:0000313" key="3">
    <source>
        <dbReference type="EMBL" id="OTP26516.1"/>
    </source>
</evidence>
<organism evidence="6 8">
    <name type="scientific">Enterococcus mundtii</name>
    <dbReference type="NCBI Taxonomy" id="53346"/>
    <lineage>
        <taxon>Bacteria</taxon>
        <taxon>Bacillati</taxon>
        <taxon>Bacillota</taxon>
        <taxon>Bacilli</taxon>
        <taxon>Lactobacillales</taxon>
        <taxon>Enterococcaceae</taxon>
        <taxon>Enterococcus</taxon>
    </lineage>
</organism>
<proteinExistence type="predicted"/>
<dbReference type="NCBIfam" id="NF033551">
    <property type="entry name" value="transpos_IS1182"/>
    <property type="match status" value="1"/>
</dbReference>
<feature type="domain" description="Transposase InsH N-terminal" evidence="1">
    <location>
        <begin position="17"/>
        <end position="114"/>
    </location>
</feature>
<dbReference type="PANTHER" id="PTHR33408">
    <property type="entry name" value="TRANSPOSASE"/>
    <property type="match status" value="1"/>
</dbReference>
<gene>
    <name evidence="3" type="ORF">A5802_000227</name>
    <name evidence="4" type="ORF">A5802_000938</name>
    <name evidence="5" type="ORF">A5802_000957</name>
    <name evidence="6" type="ORF">A5802_001206</name>
    <name evidence="7" type="ORF">A5802_002134</name>
</gene>
<protein>
    <recommendedName>
        <fullName evidence="9">IS5/IS1182 family transposase</fullName>
    </recommendedName>
</protein>
<dbReference type="EMBL" id="NGMS01000001">
    <property type="protein sequence ID" value="OTP28393.1"/>
    <property type="molecule type" value="Genomic_DNA"/>
</dbReference>
<name>A0A242L026_ENTMU</name>
<dbReference type="AlphaFoldDB" id="A0A242L026"/>
<comment type="caution">
    <text evidence="6">The sequence shown here is derived from an EMBL/GenBank/DDBJ whole genome shotgun (WGS) entry which is preliminary data.</text>
</comment>
<dbReference type="InterPro" id="IPR047629">
    <property type="entry name" value="IS1182_transpos"/>
</dbReference>
<dbReference type="Proteomes" id="UP000195024">
    <property type="component" value="Unassembled WGS sequence"/>
</dbReference>
<evidence type="ECO:0000313" key="4">
    <source>
        <dbReference type="EMBL" id="OTP27203.1"/>
    </source>
</evidence>